<dbReference type="AlphaFoldDB" id="A0A2S7AGK2"/>
<evidence type="ECO:0000313" key="3">
    <source>
        <dbReference type="Proteomes" id="UP000239204"/>
    </source>
</evidence>
<dbReference type="Proteomes" id="UP000239204">
    <property type="component" value="Unassembled WGS sequence"/>
</dbReference>
<dbReference type="EMBL" id="MIGY01000001">
    <property type="protein sequence ID" value="PPU09029.1"/>
    <property type="molecule type" value="Genomic_DNA"/>
</dbReference>
<feature type="compositionally biased region" description="Basic residues" evidence="1">
    <location>
        <begin position="17"/>
        <end position="27"/>
    </location>
</feature>
<name>A0A2S7AGK2_9XANT</name>
<protein>
    <submittedName>
        <fullName evidence="2">Uncharacterized protein</fullName>
    </submittedName>
</protein>
<evidence type="ECO:0000256" key="1">
    <source>
        <dbReference type="SAM" id="MobiDB-lite"/>
    </source>
</evidence>
<reference evidence="2 3" key="1">
    <citation type="submission" date="2016-08" db="EMBL/GenBank/DDBJ databases">
        <title>Evolution of the type three secretion system and type three effector repertoires in Xanthomonas.</title>
        <authorList>
            <person name="Merda D."/>
            <person name="Briand M."/>
            <person name="Bosis E."/>
            <person name="Rousseau C."/>
            <person name="Portier P."/>
            <person name="Jacques M.-A."/>
            <person name="Fischer-Le Saux M."/>
        </authorList>
    </citation>
    <scope>NUCLEOTIDE SEQUENCE [LARGE SCALE GENOMIC DNA]</scope>
    <source>
        <strain evidence="2 3">CFBP 7645</strain>
    </source>
</reference>
<feature type="region of interest" description="Disordered" evidence="1">
    <location>
        <begin position="1"/>
        <end position="35"/>
    </location>
</feature>
<organism evidence="2 3">
    <name type="scientific">Xanthomonas arboricola</name>
    <dbReference type="NCBI Taxonomy" id="56448"/>
    <lineage>
        <taxon>Bacteria</taxon>
        <taxon>Pseudomonadati</taxon>
        <taxon>Pseudomonadota</taxon>
        <taxon>Gammaproteobacteria</taxon>
        <taxon>Lysobacterales</taxon>
        <taxon>Lysobacteraceae</taxon>
        <taxon>Xanthomonas</taxon>
    </lineage>
</organism>
<comment type="caution">
    <text evidence="2">The sequence shown here is derived from an EMBL/GenBank/DDBJ whole genome shotgun (WGS) entry which is preliminary data.</text>
</comment>
<evidence type="ECO:0000313" key="2">
    <source>
        <dbReference type="EMBL" id="PPU09029.1"/>
    </source>
</evidence>
<proteinExistence type="predicted"/>
<sequence length="84" mass="9048">MRRSRGQVQRPLLASIAKKRQAGKRHSSMGTSLRHSASLRCHSGHQQVGVCLQATAMRAGCTDECVAAPSSSLQLRSPDQRHAG</sequence>
<gene>
    <name evidence="2" type="ORF">XarjCFBP7645_01460</name>
</gene>
<accession>A0A2S7AGK2</accession>